<evidence type="ECO:0000256" key="4">
    <source>
        <dbReference type="PROSITE-ProRule" id="PRU00134"/>
    </source>
</evidence>
<keyword evidence="3" id="KW-0862">Zinc</keyword>
<dbReference type="OrthoDB" id="3069646at2759"/>
<keyword evidence="7" id="KW-1185">Reference proteome</keyword>
<dbReference type="Gene3D" id="6.10.140.2220">
    <property type="match status" value="1"/>
</dbReference>
<evidence type="ECO:0000313" key="7">
    <source>
        <dbReference type="Proteomes" id="UP000467700"/>
    </source>
</evidence>
<proteinExistence type="predicted"/>
<dbReference type="SUPFAM" id="SSF144232">
    <property type="entry name" value="HIT/MYND zinc finger-like"/>
    <property type="match status" value="1"/>
</dbReference>
<gene>
    <name evidence="6" type="ORF">AAE3_LOCUS8654</name>
</gene>
<dbReference type="AlphaFoldDB" id="A0A8S0XVB8"/>
<dbReference type="PROSITE" id="PS50865">
    <property type="entry name" value="ZF_MYND_2"/>
    <property type="match status" value="1"/>
</dbReference>
<comment type="caution">
    <text evidence="6">The sequence shown here is derived from an EMBL/GenBank/DDBJ whole genome shotgun (WGS) entry which is preliminary data.</text>
</comment>
<name>A0A8S0XVB8_CYCAE</name>
<keyword evidence="2 4" id="KW-0863">Zinc-finger</keyword>
<keyword evidence="1" id="KW-0479">Metal-binding</keyword>
<feature type="domain" description="MYND-type" evidence="5">
    <location>
        <begin position="191"/>
        <end position="233"/>
    </location>
</feature>
<sequence length="242" mass="27353">MVRSPGRCHPIWDKALTEAVTLVDKCASGHEKVESHVFWEYIHGVHRIIELVAKLQSAALRDVLSLISRTRAKVVASAFLAAAKMCPYSIPPSFATDEHDILYSTIFLLPLIMKEDKEDKDWTASDSNFLAELAKANVSVWKATFDSLSLLEKSPELHEENSLPLFIGLWAQYGALLGIQNLVDPILGCCNADCPRFLQATEFSIGRCSLCTKVWYYSKDCQQKDWKLHKHYCLEGQAKHKR</sequence>
<evidence type="ECO:0000256" key="2">
    <source>
        <dbReference type="ARBA" id="ARBA00022771"/>
    </source>
</evidence>
<dbReference type="InterPro" id="IPR002893">
    <property type="entry name" value="Znf_MYND"/>
</dbReference>
<reference evidence="6 7" key="1">
    <citation type="submission" date="2020-01" db="EMBL/GenBank/DDBJ databases">
        <authorList>
            <person name="Gupta K D."/>
        </authorList>
    </citation>
    <scope>NUCLEOTIDE SEQUENCE [LARGE SCALE GENOMIC DNA]</scope>
</reference>
<organism evidence="6 7">
    <name type="scientific">Cyclocybe aegerita</name>
    <name type="common">Black poplar mushroom</name>
    <name type="synonym">Agrocybe aegerita</name>
    <dbReference type="NCBI Taxonomy" id="1973307"/>
    <lineage>
        <taxon>Eukaryota</taxon>
        <taxon>Fungi</taxon>
        <taxon>Dikarya</taxon>
        <taxon>Basidiomycota</taxon>
        <taxon>Agaricomycotina</taxon>
        <taxon>Agaricomycetes</taxon>
        <taxon>Agaricomycetidae</taxon>
        <taxon>Agaricales</taxon>
        <taxon>Agaricineae</taxon>
        <taxon>Bolbitiaceae</taxon>
        <taxon>Cyclocybe</taxon>
    </lineage>
</organism>
<dbReference type="GO" id="GO:0008270">
    <property type="term" value="F:zinc ion binding"/>
    <property type="evidence" value="ECO:0007669"/>
    <property type="project" value="UniProtKB-KW"/>
</dbReference>
<evidence type="ECO:0000313" key="6">
    <source>
        <dbReference type="EMBL" id="CAA7266411.1"/>
    </source>
</evidence>
<protein>
    <recommendedName>
        <fullName evidence="5">MYND-type domain-containing protein</fullName>
    </recommendedName>
</protein>
<dbReference type="Proteomes" id="UP000467700">
    <property type="component" value="Unassembled WGS sequence"/>
</dbReference>
<evidence type="ECO:0000256" key="3">
    <source>
        <dbReference type="ARBA" id="ARBA00022833"/>
    </source>
</evidence>
<dbReference type="Pfam" id="PF01753">
    <property type="entry name" value="zf-MYND"/>
    <property type="match status" value="1"/>
</dbReference>
<evidence type="ECO:0000259" key="5">
    <source>
        <dbReference type="PROSITE" id="PS50865"/>
    </source>
</evidence>
<evidence type="ECO:0000256" key="1">
    <source>
        <dbReference type="ARBA" id="ARBA00022723"/>
    </source>
</evidence>
<dbReference type="EMBL" id="CACVBS010000054">
    <property type="protein sequence ID" value="CAA7266411.1"/>
    <property type="molecule type" value="Genomic_DNA"/>
</dbReference>
<accession>A0A8S0XVB8</accession>